<proteinExistence type="predicted"/>
<accession>A0A835T0Q8</accession>
<dbReference type="Proteomes" id="UP000613740">
    <property type="component" value="Unassembled WGS sequence"/>
</dbReference>
<name>A0A835T0Q8_9CHLO</name>
<feature type="region of interest" description="Disordered" evidence="1">
    <location>
        <begin position="76"/>
        <end position="122"/>
    </location>
</feature>
<gene>
    <name evidence="2" type="ORF">HYH02_013797</name>
</gene>
<protein>
    <submittedName>
        <fullName evidence="2">Uncharacterized protein</fullName>
    </submittedName>
</protein>
<dbReference type="PANTHER" id="PTHR37910:SF2">
    <property type="entry name" value="EXPRESSED PROTEIN"/>
    <property type="match status" value="1"/>
</dbReference>
<sequence length="299" mass="30501">MEFVAVGVERLLRSRCLSGVLSGALYAAAGLYALPPAAHAHIPTDTVLNSSRSTEGGFSRSELTALQQLAAPPAAVVTPAGRPTGRTVEAEWPFESRPAAGDAGTSSSGASGSGRAALPPGTVVGTPNYLAREGGAGRLPGGAAAAAAAAAGGGGARPGASAAQAALTLLAAAREAVDAGEHQRAYELYGRLVREHGDLALSYYGRVGRALQAYQLGAVSDSLLALEDEEAALRGAAEVHAALAALLYTERPSLALRAEEEWAIASSFDKRYSDPAWVAANKHWPPRAVAALQRFLALS</sequence>
<feature type="compositionally biased region" description="Low complexity" evidence="1">
    <location>
        <begin position="99"/>
        <end position="117"/>
    </location>
</feature>
<evidence type="ECO:0000256" key="1">
    <source>
        <dbReference type="SAM" id="MobiDB-lite"/>
    </source>
</evidence>
<comment type="caution">
    <text evidence="2">The sequence shown here is derived from an EMBL/GenBank/DDBJ whole genome shotgun (WGS) entry which is preliminary data.</text>
</comment>
<dbReference type="PANTHER" id="PTHR37910">
    <property type="entry name" value="EXPRESSED PROTEIN"/>
    <property type="match status" value="1"/>
</dbReference>
<dbReference type="OrthoDB" id="508390at2759"/>
<reference evidence="2" key="1">
    <citation type="journal article" date="2020" name="bioRxiv">
        <title>Comparative genomics of Chlamydomonas.</title>
        <authorList>
            <person name="Craig R.J."/>
            <person name="Hasan A.R."/>
            <person name="Ness R.W."/>
            <person name="Keightley P.D."/>
        </authorList>
    </citation>
    <scope>NUCLEOTIDE SEQUENCE</scope>
    <source>
        <strain evidence="2">CCAP 11/173</strain>
    </source>
</reference>
<evidence type="ECO:0000313" key="2">
    <source>
        <dbReference type="EMBL" id="KAG2430320.1"/>
    </source>
</evidence>
<dbReference type="AlphaFoldDB" id="A0A835T0Q8"/>
<evidence type="ECO:0000313" key="3">
    <source>
        <dbReference type="Proteomes" id="UP000613740"/>
    </source>
</evidence>
<dbReference type="EMBL" id="JAEHOD010000080">
    <property type="protein sequence ID" value="KAG2430320.1"/>
    <property type="molecule type" value="Genomic_DNA"/>
</dbReference>
<organism evidence="2 3">
    <name type="scientific">Chlamydomonas schloesseri</name>
    <dbReference type="NCBI Taxonomy" id="2026947"/>
    <lineage>
        <taxon>Eukaryota</taxon>
        <taxon>Viridiplantae</taxon>
        <taxon>Chlorophyta</taxon>
        <taxon>core chlorophytes</taxon>
        <taxon>Chlorophyceae</taxon>
        <taxon>CS clade</taxon>
        <taxon>Chlamydomonadales</taxon>
        <taxon>Chlamydomonadaceae</taxon>
        <taxon>Chlamydomonas</taxon>
    </lineage>
</organism>
<keyword evidence="3" id="KW-1185">Reference proteome</keyword>